<gene>
    <name evidence="2" type="ORF">RF55_22564</name>
</gene>
<dbReference type="InterPro" id="IPR008042">
    <property type="entry name" value="Retrotrans_Pao"/>
</dbReference>
<dbReference type="PANTHER" id="PTHR47331">
    <property type="entry name" value="PHD-TYPE DOMAIN-CONTAINING PROTEIN"/>
    <property type="match status" value="1"/>
</dbReference>
<sequence>MWLQQLDWDEPVMPGDEQAWLRIQEELPVLGEMRVPRWLRTSRGDGRVELHGFADASERAYAAAVYAKPISNEADGKPLLLTAKTKVAPIRQVSLPRLKLCAAALLVKVMNHVQRTMELVDAPIHLWSDSTVALAWIRGHPSKWKTFVANRVADIQRTLPNARWYHIPSQDNPADCATRGLSPSELLKHPLWWQGPSWLTDRNRWPARRMPATEEDKLPERRIRVLLANAEPEDDILLQRYSSLRRLLRITAWCRRWLRVLQAREPPSVLGPTLSPQELEEARRMWIRRVQAAWYDADLKTLAKNQPLPGRSQLIKLAPFCNGDSLLRVGGRLKHSLLSPDERHPVILPAASHFTALIIDACHRETLHGGSLQVSPSGRCANDTGSQADDRRSNSTCIAA</sequence>
<organism evidence="2 3">
    <name type="scientific">Lasius niger</name>
    <name type="common">Black garden ant</name>
    <dbReference type="NCBI Taxonomy" id="67767"/>
    <lineage>
        <taxon>Eukaryota</taxon>
        <taxon>Metazoa</taxon>
        <taxon>Ecdysozoa</taxon>
        <taxon>Arthropoda</taxon>
        <taxon>Hexapoda</taxon>
        <taxon>Insecta</taxon>
        <taxon>Pterygota</taxon>
        <taxon>Neoptera</taxon>
        <taxon>Endopterygota</taxon>
        <taxon>Hymenoptera</taxon>
        <taxon>Apocrita</taxon>
        <taxon>Aculeata</taxon>
        <taxon>Formicoidea</taxon>
        <taxon>Formicidae</taxon>
        <taxon>Formicinae</taxon>
        <taxon>Lasius</taxon>
        <taxon>Lasius</taxon>
    </lineage>
</organism>
<evidence type="ECO:0000256" key="1">
    <source>
        <dbReference type="SAM" id="MobiDB-lite"/>
    </source>
</evidence>
<comment type="caution">
    <text evidence="2">The sequence shown here is derived from an EMBL/GenBank/DDBJ whole genome shotgun (WGS) entry which is preliminary data.</text>
</comment>
<name>A0A0J7JWU5_LASNI</name>
<evidence type="ECO:0000313" key="3">
    <source>
        <dbReference type="Proteomes" id="UP000036403"/>
    </source>
</evidence>
<proteinExistence type="predicted"/>
<accession>A0A0J7JWU5</accession>
<dbReference type="PaxDb" id="67767-A0A0J7JWU5"/>
<dbReference type="Pfam" id="PF05380">
    <property type="entry name" value="Peptidase_A17"/>
    <property type="match status" value="1"/>
</dbReference>
<dbReference type="STRING" id="67767.A0A0J7JWU5"/>
<dbReference type="OrthoDB" id="7552458at2759"/>
<keyword evidence="3" id="KW-1185">Reference proteome</keyword>
<dbReference type="AlphaFoldDB" id="A0A0J7JWU5"/>
<dbReference type="Proteomes" id="UP000036403">
    <property type="component" value="Unassembled WGS sequence"/>
</dbReference>
<evidence type="ECO:0000313" key="2">
    <source>
        <dbReference type="EMBL" id="KMQ82557.1"/>
    </source>
</evidence>
<reference evidence="2 3" key="1">
    <citation type="submission" date="2015-04" db="EMBL/GenBank/DDBJ databases">
        <title>Lasius niger genome sequencing.</title>
        <authorList>
            <person name="Konorov E.A."/>
            <person name="Nikitin M.A."/>
            <person name="Kirill M.V."/>
            <person name="Chang P."/>
        </authorList>
    </citation>
    <scope>NUCLEOTIDE SEQUENCE [LARGE SCALE GENOMIC DNA]</scope>
    <source>
        <tissue evidence="2">Whole</tissue>
    </source>
</reference>
<feature type="region of interest" description="Disordered" evidence="1">
    <location>
        <begin position="373"/>
        <end position="400"/>
    </location>
</feature>
<protein>
    <submittedName>
        <fullName evidence="2">Uncharacterized protein</fullName>
    </submittedName>
</protein>
<dbReference type="EMBL" id="LBMM01024549">
    <property type="protein sequence ID" value="KMQ82557.1"/>
    <property type="molecule type" value="Genomic_DNA"/>
</dbReference>